<evidence type="ECO:0000259" key="3">
    <source>
        <dbReference type="SMART" id="SM00740"/>
    </source>
</evidence>
<feature type="signal peptide" evidence="2">
    <location>
        <begin position="1"/>
        <end position="26"/>
    </location>
</feature>
<dbReference type="CDD" id="cd06577">
    <property type="entry name" value="PASTA_pknB"/>
    <property type="match status" value="1"/>
</dbReference>
<evidence type="ECO:0000256" key="1">
    <source>
        <dbReference type="SAM" id="MobiDB-lite"/>
    </source>
</evidence>
<dbReference type="RefSeq" id="WP_354698697.1">
    <property type="nucleotide sequence ID" value="NZ_CP114014.1"/>
</dbReference>
<gene>
    <name evidence="4" type="ORF">DSM112329_04388</name>
</gene>
<dbReference type="KEGG" id="parq:DSM112329_04388"/>
<organism evidence="4">
    <name type="scientific">Paraconexibacter sp. AEG42_29</name>
    <dbReference type="NCBI Taxonomy" id="2997339"/>
    <lineage>
        <taxon>Bacteria</taxon>
        <taxon>Bacillati</taxon>
        <taxon>Actinomycetota</taxon>
        <taxon>Thermoleophilia</taxon>
        <taxon>Solirubrobacterales</taxon>
        <taxon>Paraconexibacteraceae</taxon>
        <taxon>Paraconexibacter</taxon>
    </lineage>
</organism>
<proteinExistence type="predicted"/>
<feature type="region of interest" description="Disordered" evidence="1">
    <location>
        <begin position="319"/>
        <end position="411"/>
    </location>
</feature>
<feature type="domain" description="PASTA" evidence="3">
    <location>
        <begin position="412"/>
        <end position="476"/>
    </location>
</feature>
<dbReference type="SMART" id="SM00740">
    <property type="entry name" value="PASTA"/>
    <property type="match status" value="1"/>
</dbReference>
<dbReference type="PROSITE" id="PS51318">
    <property type="entry name" value="TAT"/>
    <property type="match status" value="1"/>
</dbReference>
<accession>A0AAU7B0U9</accession>
<dbReference type="AlphaFoldDB" id="A0AAU7B0U9"/>
<keyword evidence="2" id="KW-0732">Signal</keyword>
<sequence>MPARRSVLTTALTAAALAATPAAAGARDLIVTPAGSSAAGTPCTATAPCGIGRASLDAAAGDTIRIGAGDYGSPATPLGFGVGTTAANVTFVGSAGATLYLDNVDPNSFELFPSQRLEGNGMRIVSSDSAGLMLHDRAFAERVRVDNRSPIAGATACRIDGGPVIGVVTRIVNAECVTSGTAAGNRAVDVISRNTNQHFFLTGVTAVLASSAGAGVRFARTAEGVTGSSTLDIDLSIVDVPDVPFATHSLDSASVDAQRTACITVRSSATRSTRSAGCVPTIVNSASEVASFVARLTDHHQRADSLLVDPFGGSVVGTVPPVDLDGLPRDPSNPDPGAYEYRAPAPAPAPTPAPTPTPTPSPSPTPTPTPTTPTPSPTTPDAPAPGPQPSPAPLPVPTPQTPLPAPTQKPAPVKRCVVPKLVGLTIAKATARLKAAGCARGLITRQVLTGGVVRSQKIKPGTRLVGGAKVAITVAKKKRVAARG</sequence>
<dbReference type="Gene3D" id="3.30.10.20">
    <property type="match status" value="1"/>
</dbReference>
<name>A0AAU7B0U9_9ACTN</name>
<feature type="chain" id="PRO_5043582538" description="PASTA domain-containing protein" evidence="2">
    <location>
        <begin position="27"/>
        <end position="484"/>
    </location>
</feature>
<reference evidence="4" key="1">
    <citation type="submission" date="2022-12" db="EMBL/GenBank/DDBJ databases">
        <title>Paraconexibacter alkalitolerans sp. nov. and Baekduia alba sp. nov., isolated from soil and emended description of the genera Paraconexibacter (Chun et al., 2020) and Baekduia (An et al., 2020).</title>
        <authorList>
            <person name="Vieira S."/>
            <person name="Huber K.J."/>
            <person name="Geppert A."/>
            <person name="Wolf J."/>
            <person name="Neumann-Schaal M."/>
            <person name="Muesken M."/>
            <person name="Overmann J."/>
        </authorList>
    </citation>
    <scope>NUCLEOTIDE SEQUENCE</scope>
    <source>
        <strain evidence="4">AEG42_29</strain>
    </source>
</reference>
<feature type="compositionally biased region" description="Pro residues" evidence="1">
    <location>
        <begin position="345"/>
        <end position="409"/>
    </location>
</feature>
<dbReference type="InterPro" id="IPR006311">
    <property type="entry name" value="TAT_signal"/>
</dbReference>
<protein>
    <recommendedName>
        <fullName evidence="3">PASTA domain-containing protein</fullName>
    </recommendedName>
</protein>
<dbReference type="PRINTS" id="PR01217">
    <property type="entry name" value="PRICHEXTENSN"/>
</dbReference>
<dbReference type="InterPro" id="IPR005543">
    <property type="entry name" value="PASTA_dom"/>
</dbReference>
<dbReference type="Pfam" id="PF03793">
    <property type="entry name" value="PASTA"/>
    <property type="match status" value="1"/>
</dbReference>
<dbReference type="EMBL" id="CP114014">
    <property type="protein sequence ID" value="XAY07505.1"/>
    <property type="molecule type" value="Genomic_DNA"/>
</dbReference>
<evidence type="ECO:0000313" key="4">
    <source>
        <dbReference type="EMBL" id="XAY07505.1"/>
    </source>
</evidence>
<evidence type="ECO:0000256" key="2">
    <source>
        <dbReference type="SAM" id="SignalP"/>
    </source>
</evidence>